<evidence type="ECO:0000256" key="2">
    <source>
        <dbReference type="ARBA" id="ARBA00022798"/>
    </source>
</evidence>
<dbReference type="Proteomes" id="UP000007264">
    <property type="component" value="Unassembled WGS sequence"/>
</dbReference>
<dbReference type="GO" id="GO:0046475">
    <property type="term" value="P:glycerophospholipid catabolic process"/>
    <property type="evidence" value="ECO:0007669"/>
    <property type="project" value="TreeGrafter"/>
</dbReference>
<keyword evidence="8" id="KW-1185">Reference proteome</keyword>
<feature type="region of interest" description="Disordered" evidence="5">
    <location>
        <begin position="85"/>
        <end position="112"/>
    </location>
</feature>
<dbReference type="SUPFAM" id="SSF51695">
    <property type="entry name" value="PLC-like phosphodiesterases"/>
    <property type="match status" value="1"/>
</dbReference>
<dbReference type="PANTHER" id="PTHR22958">
    <property type="entry name" value="GLYCEROPHOSPHORYL DIESTER PHOSPHODIESTERASE"/>
    <property type="match status" value="1"/>
</dbReference>
<dbReference type="InterPro" id="IPR030395">
    <property type="entry name" value="GP_PDE_dom"/>
</dbReference>
<evidence type="ECO:0000256" key="5">
    <source>
        <dbReference type="SAM" id="MobiDB-lite"/>
    </source>
</evidence>
<dbReference type="InterPro" id="IPR017946">
    <property type="entry name" value="PLC-like_Pdiesterase_TIM-brl"/>
</dbReference>
<protein>
    <recommendedName>
        <fullName evidence="1">glycerophosphodiester phosphodiesterase</fullName>
        <ecNumber evidence="1">3.1.4.46</ecNumber>
    </recommendedName>
</protein>
<comment type="catalytic activity">
    <reaction evidence="4">
        <text>a sn-glycero-3-phosphodiester + H2O = an alcohol + sn-glycerol 3-phosphate + H(+)</text>
        <dbReference type="Rhea" id="RHEA:12969"/>
        <dbReference type="ChEBI" id="CHEBI:15377"/>
        <dbReference type="ChEBI" id="CHEBI:15378"/>
        <dbReference type="ChEBI" id="CHEBI:30879"/>
        <dbReference type="ChEBI" id="CHEBI:57597"/>
        <dbReference type="ChEBI" id="CHEBI:83408"/>
        <dbReference type="EC" id="3.1.4.46"/>
    </reaction>
</comment>
<dbReference type="EMBL" id="AGSI01000003">
    <property type="protein sequence ID" value="EIE26034.1"/>
    <property type="molecule type" value="Genomic_DNA"/>
</dbReference>
<dbReference type="GeneID" id="17044038"/>
<dbReference type="PANTHER" id="PTHR22958:SF1">
    <property type="entry name" value="GLYCEROPHOSPHOCHOLINE PHOSPHODIESTERASE GPCPD1"/>
    <property type="match status" value="1"/>
</dbReference>
<accession>I0Z5W5</accession>
<feature type="domain" description="GP-PDE" evidence="6">
    <location>
        <begin position="7"/>
        <end position="331"/>
    </location>
</feature>
<dbReference type="EC" id="3.1.4.46" evidence="1"/>
<dbReference type="InterPro" id="IPR051578">
    <property type="entry name" value="GDPD"/>
</dbReference>
<dbReference type="Gene3D" id="3.20.20.190">
    <property type="entry name" value="Phosphatidylinositol (PI) phosphodiesterase"/>
    <property type="match status" value="1"/>
</dbReference>
<dbReference type="STRING" id="574566.I0Z5W5"/>
<sequence>MGENLLAASPSTRRPLMRYRENTIRSFNTAAATGASFVEFDVQVTADGIPVIWHDDSVLIFSRESGLPQLRGICDLTLEEFKQLSPAHRSNSSTTAQESCEERDSCSDRVNSHAGASTSAAELPCTGLGRVFNSEQGKRMGHAMRWAVSEDDELPTLAEVFQGVDPSVGFDIEVKMATPPDMAVTPSHEVDRMVNAILDQVQAVATHSSRPIVFSSFDPDVCRHASALRQRQARFPVLLLSAGGTCWHADARRMSIAAAIAFSLEAGLQGLVLDSGAVQQQQPAIAAARSKGLKVLTYGLQNNDPEWVRYQYTLGIQGAIVDDVAGIISAFGRASSLKAPALEDE</sequence>
<dbReference type="KEGG" id="csl:COCSUDRAFT_61026"/>
<dbReference type="RefSeq" id="XP_005650578.1">
    <property type="nucleotide sequence ID" value="XM_005650521.1"/>
</dbReference>
<dbReference type="PROSITE" id="PS51704">
    <property type="entry name" value="GP_PDE"/>
    <property type="match status" value="1"/>
</dbReference>
<dbReference type="GO" id="GO:0006071">
    <property type="term" value="P:glycerol metabolic process"/>
    <property type="evidence" value="ECO:0007669"/>
    <property type="project" value="UniProtKB-KW"/>
</dbReference>
<dbReference type="AlphaFoldDB" id="I0Z5W5"/>
<keyword evidence="2" id="KW-0319">Glycerol metabolism</keyword>
<gene>
    <name evidence="7" type="ORF">COCSUDRAFT_61026</name>
</gene>
<dbReference type="Pfam" id="PF03009">
    <property type="entry name" value="GDPD"/>
    <property type="match status" value="1"/>
</dbReference>
<dbReference type="GO" id="GO:0008889">
    <property type="term" value="F:glycerophosphodiester phosphodiesterase activity"/>
    <property type="evidence" value="ECO:0007669"/>
    <property type="project" value="UniProtKB-EC"/>
</dbReference>
<evidence type="ECO:0000256" key="4">
    <source>
        <dbReference type="ARBA" id="ARBA00047512"/>
    </source>
</evidence>
<evidence type="ECO:0000256" key="3">
    <source>
        <dbReference type="ARBA" id="ARBA00022801"/>
    </source>
</evidence>
<feature type="compositionally biased region" description="Polar residues" evidence="5">
    <location>
        <begin position="88"/>
        <end position="98"/>
    </location>
</feature>
<evidence type="ECO:0000313" key="7">
    <source>
        <dbReference type="EMBL" id="EIE26034.1"/>
    </source>
</evidence>
<feature type="compositionally biased region" description="Basic and acidic residues" evidence="5">
    <location>
        <begin position="100"/>
        <end position="111"/>
    </location>
</feature>
<name>I0Z5W5_COCSC</name>
<keyword evidence="3" id="KW-0378">Hydrolase</keyword>
<comment type="caution">
    <text evidence="7">The sequence shown here is derived from an EMBL/GenBank/DDBJ whole genome shotgun (WGS) entry which is preliminary data.</text>
</comment>
<dbReference type="eggNOG" id="KOG2421">
    <property type="taxonomic scope" value="Eukaryota"/>
</dbReference>
<organism evidence="7 8">
    <name type="scientific">Coccomyxa subellipsoidea (strain C-169)</name>
    <name type="common">Green microalga</name>
    <dbReference type="NCBI Taxonomy" id="574566"/>
    <lineage>
        <taxon>Eukaryota</taxon>
        <taxon>Viridiplantae</taxon>
        <taxon>Chlorophyta</taxon>
        <taxon>core chlorophytes</taxon>
        <taxon>Trebouxiophyceae</taxon>
        <taxon>Trebouxiophyceae incertae sedis</taxon>
        <taxon>Coccomyxaceae</taxon>
        <taxon>Coccomyxa</taxon>
        <taxon>Coccomyxa subellipsoidea</taxon>
    </lineage>
</organism>
<proteinExistence type="predicted"/>
<evidence type="ECO:0000256" key="1">
    <source>
        <dbReference type="ARBA" id="ARBA00012247"/>
    </source>
</evidence>
<evidence type="ECO:0000313" key="8">
    <source>
        <dbReference type="Proteomes" id="UP000007264"/>
    </source>
</evidence>
<dbReference type="OrthoDB" id="1058301at2759"/>
<reference evidence="7 8" key="1">
    <citation type="journal article" date="2012" name="Genome Biol.">
        <title>The genome of the polar eukaryotic microalga coccomyxa subellipsoidea reveals traits of cold adaptation.</title>
        <authorList>
            <person name="Blanc G."/>
            <person name="Agarkova I."/>
            <person name="Grimwood J."/>
            <person name="Kuo A."/>
            <person name="Brueggeman A."/>
            <person name="Dunigan D."/>
            <person name="Gurnon J."/>
            <person name="Ladunga I."/>
            <person name="Lindquist E."/>
            <person name="Lucas S."/>
            <person name="Pangilinan J."/>
            <person name="Proschold T."/>
            <person name="Salamov A."/>
            <person name="Schmutz J."/>
            <person name="Weeks D."/>
            <person name="Yamada T."/>
            <person name="Claverie J.M."/>
            <person name="Grigoriev I."/>
            <person name="Van Etten J."/>
            <person name="Lomsadze A."/>
            <person name="Borodovsky M."/>
        </authorList>
    </citation>
    <scope>NUCLEOTIDE SEQUENCE [LARGE SCALE GENOMIC DNA]</scope>
    <source>
        <strain evidence="7 8">C-169</strain>
    </source>
</reference>
<evidence type="ECO:0000259" key="6">
    <source>
        <dbReference type="PROSITE" id="PS51704"/>
    </source>
</evidence>